<name>A0A068NVE3_FIMGI</name>
<dbReference type="EMBL" id="CP007139">
    <property type="protein sequence ID" value="AIE86750.1"/>
    <property type="molecule type" value="Genomic_DNA"/>
</dbReference>
<dbReference type="KEGG" id="fgi:OP10G_3382"/>
<dbReference type="AlphaFoldDB" id="A0A068NVE3"/>
<proteinExistence type="predicted"/>
<dbReference type="Proteomes" id="UP000027982">
    <property type="component" value="Chromosome"/>
</dbReference>
<reference evidence="1 2" key="1">
    <citation type="journal article" date="2014" name="PLoS ONE">
        <title>The first complete genome sequence of the class fimbriimonadia in the phylum armatimonadetes.</title>
        <authorList>
            <person name="Hu Z.Y."/>
            <person name="Wang Y.Z."/>
            <person name="Im W.T."/>
            <person name="Wang S.Y."/>
            <person name="Zhao G.P."/>
            <person name="Zheng H.J."/>
            <person name="Quan Z.X."/>
        </authorList>
    </citation>
    <scope>NUCLEOTIDE SEQUENCE [LARGE SCALE GENOMIC DNA]</scope>
    <source>
        <strain evidence="1">Gsoil 348</strain>
    </source>
</reference>
<evidence type="ECO:0008006" key="3">
    <source>
        <dbReference type="Google" id="ProtNLM"/>
    </source>
</evidence>
<dbReference type="HOGENOM" id="CLU_1132281_0_0_0"/>
<protein>
    <recommendedName>
        <fullName evidence="3">Methyltransferase type 11 domain-containing protein</fullName>
    </recommendedName>
</protein>
<sequence length="245" mass="28162">MHDGGWTPYPFVLMYLLTGRGGVVTMWDGELEEQYSGKAIEFGLRQKFGSLHVPEERYEKLRSLQGAGSARLVEGLGGEWRKTGRVLPSLEFGSADLLLTGGVLEHFRPNELNDFLAHSRTVLRPGGWMSSVFDLRDHLFHADKRLPFLNHLRFSDPAYNLLFGHRLGYHNRMLPAQIRLAIERVGFEVVEMRRRILPAEKYAERPEEFQTALVGLDRSRLALKFRQATEEDLRTVAVHFICRSR</sequence>
<accession>A0A068NVE3</accession>
<dbReference type="SUPFAM" id="SSF53335">
    <property type="entry name" value="S-adenosyl-L-methionine-dependent methyltransferases"/>
    <property type="match status" value="1"/>
</dbReference>
<evidence type="ECO:0000313" key="1">
    <source>
        <dbReference type="EMBL" id="AIE86750.1"/>
    </source>
</evidence>
<organism evidence="1 2">
    <name type="scientific">Fimbriimonas ginsengisoli Gsoil 348</name>
    <dbReference type="NCBI Taxonomy" id="661478"/>
    <lineage>
        <taxon>Bacteria</taxon>
        <taxon>Bacillati</taxon>
        <taxon>Armatimonadota</taxon>
        <taxon>Fimbriimonadia</taxon>
        <taxon>Fimbriimonadales</taxon>
        <taxon>Fimbriimonadaceae</taxon>
        <taxon>Fimbriimonas</taxon>
    </lineage>
</organism>
<keyword evidence="2" id="KW-1185">Reference proteome</keyword>
<evidence type="ECO:0000313" key="2">
    <source>
        <dbReference type="Proteomes" id="UP000027982"/>
    </source>
</evidence>
<gene>
    <name evidence="1" type="ORF">OP10G_3382</name>
</gene>
<dbReference type="InterPro" id="IPR029063">
    <property type="entry name" value="SAM-dependent_MTases_sf"/>
</dbReference>
<dbReference type="Gene3D" id="3.40.50.150">
    <property type="entry name" value="Vaccinia Virus protein VP39"/>
    <property type="match status" value="1"/>
</dbReference>